<organism evidence="1 2">
    <name type="scientific">Bacteroides pyogenes F0041</name>
    <dbReference type="NCBI Taxonomy" id="1321819"/>
    <lineage>
        <taxon>Bacteria</taxon>
        <taxon>Pseudomonadati</taxon>
        <taxon>Bacteroidota</taxon>
        <taxon>Bacteroidia</taxon>
        <taxon>Bacteroidales</taxon>
        <taxon>Bacteroidaceae</taxon>
        <taxon>Bacteroides</taxon>
    </lineage>
</organism>
<proteinExistence type="predicted"/>
<gene>
    <name evidence="1" type="ORF">HMPREF1981_03101</name>
</gene>
<reference evidence="1 2" key="1">
    <citation type="submission" date="2013-08" db="EMBL/GenBank/DDBJ databases">
        <authorList>
            <person name="Weinstock G."/>
            <person name="Sodergren E."/>
            <person name="Wylie T."/>
            <person name="Fulton L."/>
            <person name="Fulton R."/>
            <person name="Fronick C."/>
            <person name="O'Laughlin M."/>
            <person name="Godfrey J."/>
            <person name="Miner T."/>
            <person name="Herter B."/>
            <person name="Appelbaum E."/>
            <person name="Cordes M."/>
            <person name="Lek S."/>
            <person name="Wollam A."/>
            <person name="Pepin K.H."/>
            <person name="Palsikar V.B."/>
            <person name="Mitreva M."/>
            <person name="Wilson R.K."/>
        </authorList>
    </citation>
    <scope>NUCLEOTIDE SEQUENCE [LARGE SCALE GENOMIC DNA]</scope>
    <source>
        <strain evidence="1 2">F0041</strain>
    </source>
</reference>
<dbReference type="PATRIC" id="fig|1321819.3.peg.2869"/>
<sequence length="43" mass="5213">MKKACEFGEQKFFYRKESPESLTNGSVLRMKKNLRVWRTEVFL</sequence>
<accession>U2DPB7</accession>
<dbReference type="EMBL" id="AWSV01000159">
    <property type="protein sequence ID" value="ERI81556.1"/>
    <property type="molecule type" value="Genomic_DNA"/>
</dbReference>
<evidence type="ECO:0000313" key="1">
    <source>
        <dbReference type="EMBL" id="ERI81556.1"/>
    </source>
</evidence>
<evidence type="ECO:0000313" key="2">
    <source>
        <dbReference type="Proteomes" id="UP000016496"/>
    </source>
</evidence>
<dbReference type="AlphaFoldDB" id="U2DPB7"/>
<comment type="caution">
    <text evidence="1">The sequence shown here is derived from an EMBL/GenBank/DDBJ whole genome shotgun (WGS) entry which is preliminary data.</text>
</comment>
<protein>
    <submittedName>
        <fullName evidence="1">Uncharacterized protein</fullName>
    </submittedName>
</protein>
<dbReference type="Proteomes" id="UP000016496">
    <property type="component" value="Unassembled WGS sequence"/>
</dbReference>
<dbReference type="HOGENOM" id="CLU_3229834_0_0_10"/>
<name>U2DPB7_9BACE</name>